<gene>
    <name evidence="3" type="ORF">IEZ26_15300</name>
</gene>
<protein>
    <submittedName>
        <fullName evidence="3">GNAT family N-acetyltransferase</fullName>
    </submittedName>
</protein>
<dbReference type="PANTHER" id="PTHR31438:SF1">
    <property type="entry name" value="LYSINE N-ACYLTRANSFERASE C17G9.06C-RELATED"/>
    <property type="match status" value="1"/>
</dbReference>
<evidence type="ECO:0000259" key="2">
    <source>
        <dbReference type="PROSITE" id="PS51186"/>
    </source>
</evidence>
<dbReference type="InterPro" id="IPR016181">
    <property type="entry name" value="Acyl_CoA_acyltransferase"/>
</dbReference>
<name>A0ABR8NCX2_9ACTN</name>
<comment type="caution">
    <text evidence="3">The sequence shown here is derived from an EMBL/GenBank/DDBJ whole genome shotgun (WGS) entry which is preliminary data.</text>
</comment>
<proteinExistence type="predicted"/>
<dbReference type="Proteomes" id="UP000618818">
    <property type="component" value="Unassembled WGS sequence"/>
</dbReference>
<dbReference type="CDD" id="cd04301">
    <property type="entry name" value="NAT_SF"/>
    <property type="match status" value="1"/>
</dbReference>
<accession>A0ABR8NCX2</accession>
<reference evidence="3 4" key="1">
    <citation type="submission" date="2020-09" db="EMBL/GenBank/DDBJ databases">
        <title>novel species in genus Nocardioides.</title>
        <authorList>
            <person name="Zhang G."/>
        </authorList>
    </citation>
    <scope>NUCLEOTIDE SEQUENCE [LARGE SCALE GENOMIC DNA]</scope>
    <source>
        <strain evidence="3 4">KCTC 39551</strain>
    </source>
</reference>
<dbReference type="Gene3D" id="3.40.630.30">
    <property type="match status" value="1"/>
</dbReference>
<dbReference type="SUPFAM" id="SSF55729">
    <property type="entry name" value="Acyl-CoA N-acyltransferases (Nat)"/>
    <property type="match status" value="1"/>
</dbReference>
<feature type="domain" description="N-acetyltransferase" evidence="2">
    <location>
        <begin position="61"/>
        <end position="230"/>
    </location>
</feature>
<keyword evidence="4" id="KW-1185">Reference proteome</keyword>
<evidence type="ECO:0000313" key="4">
    <source>
        <dbReference type="Proteomes" id="UP000618818"/>
    </source>
</evidence>
<dbReference type="PROSITE" id="PS51186">
    <property type="entry name" value="GNAT"/>
    <property type="match status" value="1"/>
</dbReference>
<dbReference type="EMBL" id="JACXYZ010000002">
    <property type="protein sequence ID" value="MBD3925988.1"/>
    <property type="molecule type" value="Genomic_DNA"/>
</dbReference>
<organism evidence="3 4">
    <name type="scientific">Nocardioides cavernae</name>
    <dbReference type="NCBI Taxonomy" id="1921566"/>
    <lineage>
        <taxon>Bacteria</taxon>
        <taxon>Bacillati</taxon>
        <taxon>Actinomycetota</taxon>
        <taxon>Actinomycetes</taxon>
        <taxon>Propionibacteriales</taxon>
        <taxon>Nocardioidaceae</taxon>
        <taxon>Nocardioides</taxon>
    </lineage>
</organism>
<evidence type="ECO:0000313" key="3">
    <source>
        <dbReference type="EMBL" id="MBD3925988.1"/>
    </source>
</evidence>
<dbReference type="Pfam" id="PF13523">
    <property type="entry name" value="Acetyltransf_8"/>
    <property type="match status" value="1"/>
</dbReference>
<dbReference type="RefSeq" id="WP_191195836.1">
    <property type="nucleotide sequence ID" value="NZ_JACXYZ010000002.1"/>
</dbReference>
<keyword evidence="1" id="KW-0046">Antibiotic resistance</keyword>
<dbReference type="InterPro" id="IPR000182">
    <property type="entry name" value="GNAT_dom"/>
</dbReference>
<dbReference type="PANTHER" id="PTHR31438">
    <property type="entry name" value="LYSINE N-ACYLTRANSFERASE C17G9.06C-RELATED"/>
    <property type="match status" value="1"/>
</dbReference>
<evidence type="ECO:0000256" key="1">
    <source>
        <dbReference type="ARBA" id="ARBA00023251"/>
    </source>
</evidence>
<sequence length="244" mass="26806">MTATRPVVVRHGDGELAGTLLPGEPWATAAARISAPVDGEPVAHDLSGDILRFDVETDRAVYLRAMTRSDLPALTRWLQAPHVRRWWHNDGEPTTDRVTAAYGPRVDGSTPTRMWVVEVNGRSVGFVQDYRIRDYPGFALLTPDPDAIGVDYAIGEPGWVGRGLGARLLWAWMRDAHRRFPDATSYFAAPDHANAASLRILDKAGFGRGTWFDEPQRDGTTSTVVGCTLDVRRVLGPAAPRRAP</sequence>